<reference evidence="1" key="1">
    <citation type="submission" date="2019-03" db="EMBL/GenBank/DDBJ databases">
        <authorList>
            <person name="Mank J."/>
            <person name="Almeida P."/>
        </authorList>
    </citation>
    <scope>NUCLEOTIDE SEQUENCE</scope>
    <source>
        <strain evidence="1">78183</strain>
    </source>
</reference>
<name>A0A6N2MNP2_SALVM</name>
<organism evidence="1">
    <name type="scientific">Salix viminalis</name>
    <name type="common">Common osier</name>
    <name type="synonym">Basket willow</name>
    <dbReference type="NCBI Taxonomy" id="40686"/>
    <lineage>
        <taxon>Eukaryota</taxon>
        <taxon>Viridiplantae</taxon>
        <taxon>Streptophyta</taxon>
        <taxon>Embryophyta</taxon>
        <taxon>Tracheophyta</taxon>
        <taxon>Spermatophyta</taxon>
        <taxon>Magnoliopsida</taxon>
        <taxon>eudicotyledons</taxon>
        <taxon>Gunneridae</taxon>
        <taxon>Pentapetalae</taxon>
        <taxon>rosids</taxon>
        <taxon>fabids</taxon>
        <taxon>Malpighiales</taxon>
        <taxon>Salicaceae</taxon>
        <taxon>Saliceae</taxon>
        <taxon>Salix</taxon>
    </lineage>
</organism>
<evidence type="ECO:0000313" key="1">
    <source>
        <dbReference type="EMBL" id="VFU55966.1"/>
    </source>
</evidence>
<accession>A0A6N2MNP2</accession>
<proteinExistence type="predicted"/>
<dbReference type="PANTHER" id="PTHR39708:SF2">
    <property type="entry name" value="BLOC-1-RELATED COMPLEX SUBUNIT 6 C-TERMINAL HELIX DOMAIN-CONTAINING PROTEIN"/>
    <property type="match status" value="1"/>
</dbReference>
<dbReference type="AlphaFoldDB" id="A0A6N2MNP2"/>
<protein>
    <submittedName>
        <fullName evidence="1">Uncharacterized protein</fullName>
    </submittedName>
</protein>
<sequence length="114" mass="13443">MNPTAVNQKINLNQGEFCKALEIIERDSLAIAGSFTSLFASLCFVLSEKSKEIGQRRRDLSREKERQRVCTETRRQTECSNREDEQKTKMRKMMMRISLKRMKRSLTLIWHGRC</sequence>
<gene>
    <name evidence="1" type="ORF">SVIM_LOCUS399729</name>
</gene>
<dbReference type="EMBL" id="CAADRP010001907">
    <property type="protein sequence ID" value="VFU55966.1"/>
    <property type="molecule type" value="Genomic_DNA"/>
</dbReference>
<dbReference type="PANTHER" id="PTHR39708">
    <property type="entry name" value="OS07G0483400 PROTEIN"/>
    <property type="match status" value="1"/>
</dbReference>